<dbReference type="GeneID" id="104754013"/>
<dbReference type="PANTHER" id="PTHR34269:SF11">
    <property type="entry name" value="B3 DOMAIN PROTEIN"/>
    <property type="match status" value="1"/>
</dbReference>
<dbReference type="PANTHER" id="PTHR34269">
    <property type="entry name" value="TRANSCRIPTION FACTOR B3-DOMAIN FAMILY-RELATED"/>
    <property type="match status" value="1"/>
</dbReference>
<proteinExistence type="predicted"/>
<feature type="compositionally biased region" description="Basic and acidic residues" evidence="6">
    <location>
        <begin position="103"/>
        <end position="114"/>
    </location>
</feature>
<feature type="region of interest" description="Disordered" evidence="6">
    <location>
        <begin position="86"/>
        <end position="114"/>
    </location>
</feature>
<protein>
    <submittedName>
        <fullName evidence="8">B3 domain-containing protein At1g78640</fullName>
    </submittedName>
</protein>
<dbReference type="Proteomes" id="UP000694864">
    <property type="component" value="Chromosome 16"/>
</dbReference>
<keyword evidence="7" id="KW-1185">Reference proteome</keyword>
<evidence type="ECO:0000256" key="2">
    <source>
        <dbReference type="ARBA" id="ARBA00023015"/>
    </source>
</evidence>
<gene>
    <name evidence="8" type="primary">LOC104754013</name>
</gene>
<sequence>MPLFVHSTSQAKKNQTSMSQEPPPMNTDEALKSHCFSQNPNYFESTLPRRYHSNFSLGSQRLSGQFLMIPNPIFVEISLMKNTQDTNPASLQSSSSSLNTKTISKEQNENEEPHWTIRKELTKSDVNCVNNQKLILEKSFVDEHILKHLPLEDSQKIDRGKPGITVKVYDHDTDSEHELCLALRSSYVLKNGWLKTFIQRRDLKKGDEVGLFWECSTSKLHFSVLSRAIAKAPA</sequence>
<keyword evidence="4" id="KW-0804">Transcription</keyword>
<evidence type="ECO:0000313" key="8">
    <source>
        <dbReference type="RefSeq" id="XP_019093777.1"/>
    </source>
</evidence>
<comment type="subcellular location">
    <subcellularLocation>
        <location evidence="1">Nucleus</location>
    </subcellularLocation>
</comment>
<dbReference type="InterPro" id="IPR015300">
    <property type="entry name" value="DNA-bd_pseudobarrel_sf"/>
</dbReference>
<accession>A0ABM1R439</accession>
<evidence type="ECO:0000256" key="6">
    <source>
        <dbReference type="SAM" id="MobiDB-lite"/>
    </source>
</evidence>
<feature type="region of interest" description="Disordered" evidence="6">
    <location>
        <begin position="1"/>
        <end position="26"/>
    </location>
</feature>
<keyword evidence="5" id="KW-0539">Nucleus</keyword>
<dbReference type="InterPro" id="IPR051442">
    <property type="entry name" value="B3_domain"/>
</dbReference>
<dbReference type="InterPro" id="IPR003340">
    <property type="entry name" value="B3_DNA-bd"/>
</dbReference>
<keyword evidence="3" id="KW-0238">DNA-binding</keyword>
<evidence type="ECO:0000313" key="7">
    <source>
        <dbReference type="Proteomes" id="UP000694864"/>
    </source>
</evidence>
<dbReference type="CDD" id="cd10017">
    <property type="entry name" value="B3_DNA"/>
    <property type="match status" value="1"/>
</dbReference>
<name>A0ABM1R439_CAMSA</name>
<dbReference type="SUPFAM" id="SSF101936">
    <property type="entry name" value="DNA-binding pseudobarrel domain"/>
    <property type="match status" value="1"/>
</dbReference>
<dbReference type="Gene3D" id="2.40.330.10">
    <property type="entry name" value="DNA-binding pseudobarrel domain"/>
    <property type="match status" value="1"/>
</dbReference>
<reference evidence="8" key="2">
    <citation type="submission" date="2025-08" db="UniProtKB">
        <authorList>
            <consortium name="RefSeq"/>
        </authorList>
    </citation>
    <scope>IDENTIFICATION</scope>
    <source>
        <tissue evidence="8">Leaf</tissue>
    </source>
</reference>
<dbReference type="RefSeq" id="XP_019093777.1">
    <property type="nucleotide sequence ID" value="XM_019238232.1"/>
</dbReference>
<evidence type="ECO:0000256" key="3">
    <source>
        <dbReference type="ARBA" id="ARBA00023125"/>
    </source>
</evidence>
<evidence type="ECO:0000256" key="5">
    <source>
        <dbReference type="ARBA" id="ARBA00023242"/>
    </source>
</evidence>
<evidence type="ECO:0000256" key="1">
    <source>
        <dbReference type="ARBA" id="ARBA00004123"/>
    </source>
</evidence>
<organism evidence="7 8">
    <name type="scientific">Camelina sativa</name>
    <name type="common">False flax</name>
    <name type="synonym">Myagrum sativum</name>
    <dbReference type="NCBI Taxonomy" id="90675"/>
    <lineage>
        <taxon>Eukaryota</taxon>
        <taxon>Viridiplantae</taxon>
        <taxon>Streptophyta</taxon>
        <taxon>Embryophyta</taxon>
        <taxon>Tracheophyta</taxon>
        <taxon>Spermatophyta</taxon>
        <taxon>Magnoliopsida</taxon>
        <taxon>eudicotyledons</taxon>
        <taxon>Gunneridae</taxon>
        <taxon>Pentapetalae</taxon>
        <taxon>rosids</taxon>
        <taxon>malvids</taxon>
        <taxon>Brassicales</taxon>
        <taxon>Brassicaceae</taxon>
        <taxon>Camelineae</taxon>
        <taxon>Camelina</taxon>
    </lineage>
</organism>
<feature type="compositionally biased region" description="Polar residues" evidence="6">
    <location>
        <begin position="1"/>
        <end position="20"/>
    </location>
</feature>
<evidence type="ECO:0000256" key="4">
    <source>
        <dbReference type="ARBA" id="ARBA00023163"/>
    </source>
</evidence>
<keyword evidence="2" id="KW-0805">Transcription regulation</keyword>
<reference evidence="7" key="1">
    <citation type="journal article" date="2014" name="Nat. Commun.">
        <title>The emerging biofuel crop Camelina sativa retains a highly undifferentiated hexaploid genome structure.</title>
        <authorList>
            <person name="Kagale S."/>
            <person name="Koh C."/>
            <person name="Nixon J."/>
            <person name="Bollina V."/>
            <person name="Clarke W.E."/>
            <person name="Tuteja R."/>
            <person name="Spillane C."/>
            <person name="Robinson S.J."/>
            <person name="Links M.G."/>
            <person name="Clarke C."/>
            <person name="Higgins E.E."/>
            <person name="Huebert T."/>
            <person name="Sharpe A.G."/>
            <person name="Parkin I.A."/>
        </authorList>
    </citation>
    <scope>NUCLEOTIDE SEQUENCE [LARGE SCALE GENOMIC DNA]</scope>
    <source>
        <strain evidence="7">cv. DH55</strain>
    </source>
</reference>